<name>A0A318R102_PROMR</name>
<dbReference type="AlphaFoldDB" id="A0A318R102"/>
<keyword evidence="1" id="KW-1133">Transmembrane helix</keyword>
<evidence type="ECO:0000313" key="2">
    <source>
        <dbReference type="EMBL" id="PYE01119.1"/>
    </source>
</evidence>
<dbReference type="Proteomes" id="UP000247807">
    <property type="component" value="Unassembled WGS sequence"/>
</dbReference>
<accession>A0A318R102</accession>
<gene>
    <name evidence="2" type="ORF">DNJ73_06730</name>
</gene>
<keyword evidence="1" id="KW-0472">Membrane</keyword>
<keyword evidence="1" id="KW-0812">Transmembrane</keyword>
<dbReference type="RefSeq" id="WP_158466945.1">
    <property type="nucleotide sequence ID" value="NZ_QJUE01000005.1"/>
</dbReference>
<organism evidence="2 3">
    <name type="scientific">Prochlorococcus marinus XMU1408</name>
    <dbReference type="NCBI Taxonomy" id="2213228"/>
    <lineage>
        <taxon>Bacteria</taxon>
        <taxon>Bacillati</taxon>
        <taxon>Cyanobacteriota</taxon>
        <taxon>Cyanophyceae</taxon>
        <taxon>Synechococcales</taxon>
        <taxon>Prochlorococcaceae</taxon>
        <taxon>Prochlorococcus</taxon>
    </lineage>
</organism>
<evidence type="ECO:0000313" key="3">
    <source>
        <dbReference type="Proteomes" id="UP000247807"/>
    </source>
</evidence>
<proteinExistence type="predicted"/>
<feature type="transmembrane region" description="Helical" evidence="1">
    <location>
        <begin position="82"/>
        <end position="102"/>
    </location>
</feature>
<protein>
    <submittedName>
        <fullName evidence="2">Uncharacterized protein</fullName>
    </submittedName>
</protein>
<reference evidence="2 3" key="1">
    <citation type="journal article" date="2018" name="Appl. Environ. Microbiol.">
        <title>Genome rearrangement shapes Prochlorococcus ecological adaptation.</title>
        <authorList>
            <person name="Yan W."/>
            <person name="Wei S."/>
            <person name="Wang Q."/>
            <person name="Xiao X."/>
            <person name="Zeng Q."/>
            <person name="Jiao N."/>
            <person name="Zhang R."/>
        </authorList>
    </citation>
    <scope>NUCLEOTIDE SEQUENCE [LARGE SCALE GENOMIC DNA]</scope>
    <source>
        <strain evidence="2 3">XMU1408</strain>
    </source>
</reference>
<evidence type="ECO:0000256" key="1">
    <source>
        <dbReference type="SAM" id="Phobius"/>
    </source>
</evidence>
<comment type="caution">
    <text evidence="2">The sequence shown here is derived from an EMBL/GenBank/DDBJ whole genome shotgun (WGS) entry which is preliminary data.</text>
</comment>
<dbReference type="EMBL" id="QJUE01000005">
    <property type="protein sequence ID" value="PYE01119.1"/>
    <property type="molecule type" value="Genomic_DNA"/>
</dbReference>
<sequence>MKINKIASLFLSSGIGVTSLLHSSYAGTHAAVCSFYTNYQPCRITISNTHIEGNLPTDYLYVDESNFLDLNVYEDLSKSSNLVVGTVTTLLLGPIGLLGFLVKKKSGTVDYGVSFENDRGRKKTAFIRFKNMKAAGEMAKELPELLRNIAGEELRNPDNLY</sequence>